<comment type="catalytic activity">
    <reaction evidence="33">
        <text>4alpha-carboxyzymosterol + NADP(+) = zymosterone + CO2 + NADPH</text>
        <dbReference type="Rhea" id="RHEA:33455"/>
        <dbReference type="ChEBI" id="CHEBI:16526"/>
        <dbReference type="ChEBI" id="CHEBI:52386"/>
        <dbReference type="ChEBI" id="CHEBI:57783"/>
        <dbReference type="ChEBI" id="CHEBI:58349"/>
        <dbReference type="ChEBI" id="CHEBI:143575"/>
    </reaction>
    <physiologicalReaction direction="left-to-right" evidence="33">
        <dbReference type="Rhea" id="RHEA:33456"/>
    </physiologicalReaction>
</comment>
<name>A0A8C3FCH2_CHRPI</name>
<dbReference type="AlphaFoldDB" id="A0A8C3FCH2"/>
<evidence type="ECO:0000256" key="32">
    <source>
        <dbReference type="ARBA" id="ARBA00052679"/>
    </source>
</evidence>
<keyword evidence="21 39" id="KW-0472">Membrane</keyword>
<keyword evidence="15" id="KW-0007">Acetylation</keyword>
<feature type="compositionally biased region" description="Polar residues" evidence="38">
    <location>
        <begin position="877"/>
        <end position="887"/>
    </location>
</feature>
<evidence type="ECO:0000313" key="42">
    <source>
        <dbReference type="Proteomes" id="UP000694380"/>
    </source>
</evidence>
<dbReference type="Proteomes" id="UP000694380">
    <property type="component" value="Unplaced"/>
</dbReference>
<evidence type="ECO:0000256" key="13">
    <source>
        <dbReference type="ARBA" id="ARBA00022955"/>
    </source>
</evidence>
<comment type="subcellular location">
    <subcellularLocation>
        <location evidence="1">Endoplasmic reticulum membrane</location>
        <topology evidence="1">Single-pass membrane protein</topology>
    </subcellularLocation>
    <subcellularLocation>
        <location evidence="2">Lipid droplet</location>
    </subcellularLocation>
</comment>
<dbReference type="InterPro" id="IPR052621">
    <property type="entry name" value="Cell_Prolif/Cornif_Regul"/>
</dbReference>
<dbReference type="InterPro" id="IPR036291">
    <property type="entry name" value="NAD(P)-bd_dom_sf"/>
</dbReference>
<evidence type="ECO:0000256" key="27">
    <source>
        <dbReference type="ARBA" id="ARBA00051208"/>
    </source>
</evidence>
<evidence type="ECO:0000256" key="38">
    <source>
        <dbReference type="SAM" id="MobiDB-lite"/>
    </source>
</evidence>
<dbReference type="GO" id="GO:0006695">
    <property type="term" value="P:cholesterol biosynthetic process"/>
    <property type="evidence" value="ECO:0007669"/>
    <property type="project" value="UniProtKB-KW"/>
</dbReference>
<feature type="compositionally biased region" description="Basic and acidic residues" evidence="38">
    <location>
        <begin position="520"/>
        <end position="534"/>
    </location>
</feature>
<keyword evidence="9 37" id="KW-0479">Metal-binding</keyword>
<evidence type="ECO:0000256" key="3">
    <source>
        <dbReference type="ARBA" id="ARBA00009219"/>
    </source>
</evidence>
<evidence type="ECO:0000256" key="36">
    <source>
        <dbReference type="ARBA" id="ARBA00074569"/>
    </source>
</evidence>
<keyword evidence="13" id="KW-0752">Steroid biosynthesis</keyword>
<evidence type="ECO:0000256" key="7">
    <source>
        <dbReference type="ARBA" id="ARBA00022677"/>
    </source>
</evidence>
<dbReference type="GeneTree" id="ENSGT00940000158229"/>
<evidence type="ECO:0000256" key="34">
    <source>
        <dbReference type="ARBA" id="ARBA00060653"/>
    </source>
</evidence>
<dbReference type="GO" id="GO:0005811">
    <property type="term" value="C:lipid droplet"/>
    <property type="evidence" value="ECO:0007669"/>
    <property type="project" value="UniProtKB-SubCell"/>
</dbReference>
<dbReference type="PANTHER" id="PTHR15468:SF2">
    <property type="entry name" value="ZINC FINGER PROTEIN 185"/>
    <property type="match status" value="1"/>
</dbReference>
<keyword evidence="5" id="KW-0444">Lipid biosynthesis</keyword>
<evidence type="ECO:0000256" key="29">
    <source>
        <dbReference type="ARBA" id="ARBA00051762"/>
    </source>
</evidence>
<evidence type="ECO:0000256" key="15">
    <source>
        <dbReference type="ARBA" id="ARBA00022990"/>
    </source>
</evidence>
<dbReference type="InterPro" id="IPR001781">
    <property type="entry name" value="Znf_LIM"/>
</dbReference>
<feature type="compositionally biased region" description="Basic and acidic residues" evidence="38">
    <location>
        <begin position="782"/>
        <end position="794"/>
    </location>
</feature>
<dbReference type="GO" id="GO:0000252">
    <property type="term" value="F:3-beta-hydroxysteroid dehydrogenase [NAD(P)+]/C4-decarboxylase activity"/>
    <property type="evidence" value="ECO:0007669"/>
    <property type="project" value="UniProtKB-EC"/>
</dbReference>
<keyword evidence="8 39" id="KW-0812">Transmembrane</keyword>
<accession>A0A8C3FCH2</accession>
<comment type="subunit">
    <text evidence="4">Homodimer.</text>
</comment>
<comment type="catalytic activity">
    <reaction evidence="29">
        <text>4alpha-carboxy-4beta-methyl-5alpha-cholest-8-en-3beta-ol + NAD(+) = 4alpha-methyl-5alpha-cholest-8-en-3-one + CO2 + NADH</text>
        <dbReference type="Rhea" id="RHEA:47168"/>
        <dbReference type="ChEBI" id="CHEBI:16526"/>
        <dbReference type="ChEBI" id="CHEBI:57540"/>
        <dbReference type="ChEBI" id="CHEBI:57945"/>
        <dbReference type="ChEBI" id="CHEBI:87047"/>
        <dbReference type="ChEBI" id="CHEBI:87050"/>
    </reaction>
    <physiologicalReaction direction="left-to-right" evidence="29">
        <dbReference type="Rhea" id="RHEA:47169"/>
    </physiologicalReaction>
</comment>
<evidence type="ECO:0000256" key="23">
    <source>
        <dbReference type="ARBA" id="ARBA00023221"/>
    </source>
</evidence>
<feature type="region of interest" description="Disordered" evidence="38">
    <location>
        <begin position="398"/>
        <end position="450"/>
    </location>
</feature>
<keyword evidence="10" id="KW-0152">Cholesterol biosynthesis</keyword>
<comment type="similarity">
    <text evidence="3">Belongs to the 3-beta-HSD family.</text>
</comment>
<keyword evidence="23" id="KW-0753">Steroid metabolism</keyword>
<evidence type="ECO:0000256" key="35">
    <source>
        <dbReference type="ARBA" id="ARBA00066634"/>
    </source>
</evidence>
<dbReference type="Ensembl" id="ENSCPBT00000007333.1">
    <property type="protein sequence ID" value="ENSCPBP00000006051.1"/>
    <property type="gene ID" value="ENSCPBG00000004829.1"/>
</dbReference>
<keyword evidence="20" id="KW-0443">Lipid metabolism</keyword>
<feature type="region of interest" description="Disordered" evidence="38">
    <location>
        <begin position="514"/>
        <end position="546"/>
    </location>
</feature>
<dbReference type="SMART" id="SM00132">
    <property type="entry name" value="LIM"/>
    <property type="match status" value="1"/>
</dbReference>
<comment type="catalytic activity">
    <reaction evidence="31">
        <text>4alpha-carboxy-5alpha-cholest-8-ene-3beta-ol + NAD(+) = 5alpha-cholest-8-en-3-one + CO2 + NADH</text>
        <dbReference type="Rhea" id="RHEA:47172"/>
        <dbReference type="ChEBI" id="CHEBI:16526"/>
        <dbReference type="ChEBI" id="CHEBI:57540"/>
        <dbReference type="ChEBI" id="CHEBI:57945"/>
        <dbReference type="ChEBI" id="CHEBI:87055"/>
        <dbReference type="ChEBI" id="CHEBI:87056"/>
    </reaction>
    <physiologicalReaction direction="left-to-right" evidence="31">
        <dbReference type="Rhea" id="RHEA:47173"/>
    </physiologicalReaction>
</comment>
<feature type="compositionally biased region" description="Basic and acidic residues" evidence="38">
    <location>
        <begin position="910"/>
        <end position="928"/>
    </location>
</feature>
<evidence type="ECO:0000256" key="20">
    <source>
        <dbReference type="ARBA" id="ARBA00023098"/>
    </source>
</evidence>
<comment type="pathway">
    <text evidence="34">Steroid biosynthesis; zymosterol biosynthesis; zymosterol from lanosterol: step 4/6.</text>
</comment>
<comment type="catalytic activity">
    <reaction evidence="25">
        <text>4alpha-carboxy-5alpha-cholest-8-ene-3beta-ol + NADP(+) = 5alpha-cholest-8-en-3-one + CO2 + NADPH</text>
        <dbReference type="Rhea" id="RHEA:46848"/>
        <dbReference type="ChEBI" id="CHEBI:16526"/>
        <dbReference type="ChEBI" id="CHEBI:57783"/>
        <dbReference type="ChEBI" id="CHEBI:58349"/>
        <dbReference type="ChEBI" id="CHEBI:87055"/>
        <dbReference type="ChEBI" id="CHEBI:87056"/>
    </reaction>
    <physiologicalReaction direction="left-to-right" evidence="25">
        <dbReference type="Rhea" id="RHEA:46849"/>
    </physiologicalReaction>
</comment>
<keyword evidence="7" id="KW-0551">Lipid droplet</keyword>
<evidence type="ECO:0000256" key="22">
    <source>
        <dbReference type="ARBA" id="ARBA00023166"/>
    </source>
</evidence>
<evidence type="ECO:0000256" key="4">
    <source>
        <dbReference type="ARBA" id="ARBA00011738"/>
    </source>
</evidence>
<evidence type="ECO:0000256" key="31">
    <source>
        <dbReference type="ARBA" id="ARBA00052650"/>
    </source>
</evidence>
<evidence type="ECO:0000256" key="11">
    <source>
        <dbReference type="ARBA" id="ARBA00022824"/>
    </source>
</evidence>
<comment type="catalytic activity">
    <reaction evidence="27">
        <text>a 3beta-hydroxysteroid-4alpha-carboxylate + NAD(+) = a 3-oxosteroid + CO2 + NADH</text>
        <dbReference type="Rhea" id="RHEA:34775"/>
        <dbReference type="ChEBI" id="CHEBI:16526"/>
        <dbReference type="ChEBI" id="CHEBI:47788"/>
        <dbReference type="ChEBI" id="CHEBI:57540"/>
        <dbReference type="ChEBI" id="CHEBI:57945"/>
        <dbReference type="ChEBI" id="CHEBI:136966"/>
        <dbReference type="EC" id="1.1.1.170"/>
    </reaction>
</comment>
<keyword evidence="12 37" id="KW-0862">Zinc</keyword>
<evidence type="ECO:0000256" key="19">
    <source>
        <dbReference type="ARBA" id="ARBA00023038"/>
    </source>
</evidence>
<feature type="transmembrane region" description="Helical" evidence="39">
    <location>
        <begin position="271"/>
        <end position="290"/>
    </location>
</feature>
<evidence type="ECO:0000313" key="41">
    <source>
        <dbReference type="Ensembl" id="ENSCPBP00000006051.1"/>
    </source>
</evidence>
<evidence type="ECO:0000256" key="28">
    <source>
        <dbReference type="ARBA" id="ARBA00051429"/>
    </source>
</evidence>
<proteinExistence type="inferred from homology"/>
<dbReference type="GO" id="GO:0046872">
    <property type="term" value="F:metal ion binding"/>
    <property type="evidence" value="ECO:0007669"/>
    <property type="project" value="UniProtKB-KW"/>
</dbReference>
<feature type="compositionally biased region" description="Low complexity" evidence="38">
    <location>
        <begin position="831"/>
        <end position="840"/>
    </location>
</feature>
<keyword evidence="42" id="KW-1185">Reference proteome</keyword>
<keyword evidence="11" id="KW-0256">Endoplasmic reticulum</keyword>
<keyword evidence="19 37" id="KW-0440">LIM domain</keyword>
<comment type="catalytic activity">
    <reaction evidence="30">
        <text>4beta-methylzymosterol-4alpha-carboxylate + NAD(+) = 3-dehydro-4-methylzymosterol + CO2 + NADH</text>
        <dbReference type="Rhea" id="RHEA:47160"/>
        <dbReference type="ChEBI" id="CHEBI:16526"/>
        <dbReference type="ChEBI" id="CHEBI:50593"/>
        <dbReference type="ChEBI" id="CHEBI:57540"/>
        <dbReference type="ChEBI" id="CHEBI:57945"/>
        <dbReference type="ChEBI" id="CHEBI:64925"/>
    </reaction>
    <physiologicalReaction direction="left-to-right" evidence="30">
        <dbReference type="Rhea" id="RHEA:47161"/>
    </physiologicalReaction>
</comment>
<keyword evidence="22" id="KW-1207">Sterol metabolism</keyword>
<feature type="region of interest" description="Disordered" evidence="38">
    <location>
        <begin position="862"/>
        <end position="934"/>
    </location>
</feature>
<dbReference type="FunFam" id="3.40.50.720:FF:000251">
    <property type="entry name" value="Sterol-4-alpha-carboxylate 3-dehydrogenase, decarboxylating"/>
    <property type="match status" value="1"/>
</dbReference>
<evidence type="ECO:0000256" key="16">
    <source>
        <dbReference type="ARBA" id="ARBA00023002"/>
    </source>
</evidence>
<keyword evidence="14 39" id="KW-1133">Transmembrane helix</keyword>
<comment type="catalytic activity">
    <reaction evidence="32">
        <text>4beta-methylzymosterol-4alpha-carboxylate + NADP(+) = 3-dehydro-4-methylzymosterol + CO2 + NADPH</text>
        <dbReference type="Rhea" id="RHEA:33447"/>
        <dbReference type="ChEBI" id="CHEBI:16526"/>
        <dbReference type="ChEBI" id="CHEBI:50593"/>
        <dbReference type="ChEBI" id="CHEBI:57783"/>
        <dbReference type="ChEBI" id="CHEBI:58349"/>
        <dbReference type="ChEBI" id="CHEBI:64925"/>
        <dbReference type="EC" id="1.1.1.170"/>
    </reaction>
    <physiologicalReaction direction="left-to-right" evidence="32">
        <dbReference type="Rhea" id="RHEA:33448"/>
    </physiologicalReaction>
</comment>
<protein>
    <recommendedName>
        <fullName evidence="36">Sterol-4-alpha-carboxylate 3-dehydrogenase, decarboxylating</fullName>
        <ecNumber evidence="35">1.1.1.170</ecNumber>
    </recommendedName>
</protein>
<dbReference type="GO" id="GO:0005789">
    <property type="term" value="C:endoplasmic reticulum membrane"/>
    <property type="evidence" value="ECO:0007669"/>
    <property type="project" value="UniProtKB-SubCell"/>
</dbReference>
<evidence type="ECO:0000256" key="5">
    <source>
        <dbReference type="ARBA" id="ARBA00022516"/>
    </source>
</evidence>
<evidence type="ECO:0000256" key="24">
    <source>
        <dbReference type="ARBA" id="ARBA00050270"/>
    </source>
</evidence>
<dbReference type="SUPFAM" id="SSF51735">
    <property type="entry name" value="NAD(P)-binding Rossmann-fold domains"/>
    <property type="match status" value="1"/>
</dbReference>
<evidence type="ECO:0000256" key="33">
    <source>
        <dbReference type="ARBA" id="ARBA00052802"/>
    </source>
</evidence>
<evidence type="ECO:0000256" key="8">
    <source>
        <dbReference type="ARBA" id="ARBA00022692"/>
    </source>
</evidence>
<evidence type="ECO:0000256" key="18">
    <source>
        <dbReference type="ARBA" id="ARBA00023027"/>
    </source>
</evidence>
<dbReference type="PROSITE" id="PS50023">
    <property type="entry name" value="LIM_DOMAIN_2"/>
    <property type="match status" value="1"/>
</dbReference>
<evidence type="ECO:0000256" key="26">
    <source>
        <dbReference type="ARBA" id="ARBA00051034"/>
    </source>
</evidence>
<dbReference type="Gene3D" id="2.10.110.10">
    <property type="entry name" value="Cysteine Rich Protein"/>
    <property type="match status" value="1"/>
</dbReference>
<sequence>MATQLRPASKKCTVIGGSGFLGQHMVERLLEKGYTVNVFDIQKGFENDKVQFFLGDLCSKKDLFPALQGVTVAFHCASPAPFSDNRDLFYKVNFMGTKTVIEACKEAGVQKLVLTSSASVVFEGTDIKNGTEDLPYAKKPIDYYTETKILQEKEVLNANDPEDNFFTTAIRPHGIFGPRDLQLVPILIQAAKSGKMKFMIGDGKNLVDFTFVENVVHGHILAAEHLHKDSPLCGKAFHITNDEPVPFWSFMSRILTGLNYDAPKYQIPYWVAYYLALLLSLVLLLLSPLITIKPTFTPMRVALAGTFHYYSCKRAKRDMGYKPVVSLDEAVERTIQSYSHLRRAKWTHYLELGTEVEENSTMMSLGVSKGGVIPPSEEDRKKIIRQMKVRTTLKGDKSWIYPQNSDNEEEMKSSPLHSPCRSGKIDGGSPASASVTPHGDRLPGSKPTSGYLIRGVFTRTIDKTPPESTFYSNGTQKSAAAQAKSASLPHFSSGYKMTTEDYKKLAPFNVRQISVESDEEKPSFSPDEHKKRTEAANNVLRRTASRERSYVLSAAKKSHGSPTQEVPPFIAKRVEIEEEGRLRMQSQPLPASSRFGLSGKSDKVDEEKPVGTSPGEAITSKPALATGRSEERVINVPKPMPQSEIKLRVTSSPEKSDKPVKAEPDLISWDESIPKATTISTGESYPDSLEAGNEFDPIKSNSYYMDNTADPPSETRHRYRVPEYLDDTNSDLTRSSPQSRHIPAHHTDARFTVPGYLGDTECDPKRSVPCYEERRPTREIRYESTRATEHKEPELNVAKSSPSSGDSSAVTQEIRYKVPMHLDDEEFDFNSRSSSHSTESNITINDPRHRIPGCMEVGELDSERLSPLKGNTDAENENISTTRSKPLTTRKHTEPDVNTAQTVPGYEGRSSPRDTRYESPRARGHNEFDPNMQRLPSASSERISMSTASSQYHSPSAVGYKSNPSTASKGILFVKEYVNSRELSPRDSSDSLVDLSDIRRASYLHSSTSQRSCEGVCTYCGHEIRDCPKIMIEHLNVYCHEYCFRCGICHKAMGDLLDKIFIHRDIVHCDQCYEKLF</sequence>
<organism evidence="41 42">
    <name type="scientific">Chrysemys picta bellii</name>
    <name type="common">Western painted turtle</name>
    <name type="synonym">Emys bellii</name>
    <dbReference type="NCBI Taxonomy" id="8478"/>
    <lineage>
        <taxon>Eukaryota</taxon>
        <taxon>Metazoa</taxon>
        <taxon>Chordata</taxon>
        <taxon>Craniata</taxon>
        <taxon>Vertebrata</taxon>
        <taxon>Euteleostomi</taxon>
        <taxon>Archelosauria</taxon>
        <taxon>Testudinata</taxon>
        <taxon>Testudines</taxon>
        <taxon>Cryptodira</taxon>
        <taxon>Durocryptodira</taxon>
        <taxon>Testudinoidea</taxon>
        <taxon>Emydidae</taxon>
        <taxon>Chrysemys</taxon>
    </lineage>
</organism>
<evidence type="ECO:0000256" key="25">
    <source>
        <dbReference type="ARBA" id="ARBA00051020"/>
    </source>
</evidence>
<keyword evidence="16" id="KW-0560">Oxidoreductase</keyword>
<evidence type="ECO:0000259" key="40">
    <source>
        <dbReference type="PROSITE" id="PS50023"/>
    </source>
</evidence>
<evidence type="ECO:0000256" key="17">
    <source>
        <dbReference type="ARBA" id="ARBA00023011"/>
    </source>
</evidence>
<feature type="compositionally biased region" description="Basic and acidic residues" evidence="38">
    <location>
        <begin position="600"/>
        <end position="609"/>
    </location>
</feature>
<keyword evidence="6" id="KW-0153">Cholesterol metabolism</keyword>
<keyword evidence="18" id="KW-0520">NAD</keyword>
<evidence type="ECO:0000256" key="9">
    <source>
        <dbReference type="ARBA" id="ARBA00022723"/>
    </source>
</evidence>
<evidence type="ECO:0000256" key="1">
    <source>
        <dbReference type="ARBA" id="ARBA00004389"/>
    </source>
</evidence>
<comment type="catalytic activity">
    <reaction evidence="24">
        <text>4alpha-carboxyzymosterol + NAD(+) = zymosterone + CO2 + NADH</text>
        <dbReference type="Rhea" id="RHEA:47164"/>
        <dbReference type="ChEBI" id="CHEBI:16526"/>
        <dbReference type="ChEBI" id="CHEBI:52386"/>
        <dbReference type="ChEBI" id="CHEBI:57540"/>
        <dbReference type="ChEBI" id="CHEBI:57945"/>
        <dbReference type="ChEBI" id="CHEBI:143575"/>
    </reaction>
    <physiologicalReaction direction="left-to-right" evidence="24">
        <dbReference type="Rhea" id="RHEA:47165"/>
    </physiologicalReaction>
</comment>
<evidence type="ECO:0000256" key="21">
    <source>
        <dbReference type="ARBA" id="ARBA00023136"/>
    </source>
</evidence>
<comment type="catalytic activity">
    <reaction evidence="28">
        <text>4alpha-carboxy-4beta-methyl-5alpha-cholest-8-en-3beta-ol + NADP(+) = 4alpha-methyl-5alpha-cholest-8-en-3-one + CO2 + NADPH</text>
        <dbReference type="Rhea" id="RHEA:46828"/>
        <dbReference type="ChEBI" id="CHEBI:16526"/>
        <dbReference type="ChEBI" id="CHEBI:57783"/>
        <dbReference type="ChEBI" id="CHEBI:58349"/>
        <dbReference type="ChEBI" id="CHEBI:87047"/>
        <dbReference type="ChEBI" id="CHEBI:87050"/>
    </reaction>
    <physiologicalReaction direction="left-to-right" evidence="28">
        <dbReference type="Rhea" id="RHEA:46829"/>
    </physiologicalReaction>
</comment>
<feature type="region of interest" description="Disordered" evidence="38">
    <location>
        <begin position="829"/>
        <end position="850"/>
    </location>
</feature>
<evidence type="ECO:0000256" key="12">
    <source>
        <dbReference type="ARBA" id="ARBA00022833"/>
    </source>
</evidence>
<evidence type="ECO:0000256" key="37">
    <source>
        <dbReference type="PROSITE-ProRule" id="PRU00125"/>
    </source>
</evidence>
<reference evidence="41" key="2">
    <citation type="submission" date="2025-09" db="UniProtKB">
        <authorList>
            <consortium name="Ensembl"/>
        </authorList>
    </citation>
    <scope>IDENTIFICATION</scope>
</reference>
<feature type="region of interest" description="Disordered" evidence="38">
    <location>
        <begin position="581"/>
        <end position="715"/>
    </location>
</feature>
<keyword evidence="17" id="KW-0756">Sterol biosynthesis</keyword>
<comment type="catalytic activity">
    <reaction evidence="26">
        <text>a 3beta-hydroxysteroid-4alpha-carboxylate + NADP(+) = a 3-oxosteroid + CO2 + NADPH</text>
        <dbReference type="Rhea" id="RHEA:34771"/>
        <dbReference type="ChEBI" id="CHEBI:16526"/>
        <dbReference type="ChEBI" id="CHEBI:47788"/>
        <dbReference type="ChEBI" id="CHEBI:57783"/>
        <dbReference type="ChEBI" id="CHEBI:58349"/>
        <dbReference type="ChEBI" id="CHEBI:136966"/>
        <dbReference type="EC" id="1.1.1.170"/>
    </reaction>
</comment>
<evidence type="ECO:0000256" key="6">
    <source>
        <dbReference type="ARBA" id="ARBA00022548"/>
    </source>
</evidence>
<evidence type="ECO:0000256" key="2">
    <source>
        <dbReference type="ARBA" id="ARBA00004502"/>
    </source>
</evidence>
<dbReference type="PROSITE" id="PS00478">
    <property type="entry name" value="LIM_DOMAIN_1"/>
    <property type="match status" value="1"/>
</dbReference>
<evidence type="ECO:0000256" key="39">
    <source>
        <dbReference type="SAM" id="Phobius"/>
    </source>
</evidence>
<dbReference type="Pfam" id="PF01073">
    <property type="entry name" value="3Beta_HSD"/>
    <property type="match status" value="1"/>
</dbReference>
<dbReference type="Gene3D" id="3.40.50.720">
    <property type="entry name" value="NAD(P)-binding Rossmann-like Domain"/>
    <property type="match status" value="1"/>
</dbReference>
<feature type="region of interest" description="Disordered" evidence="38">
    <location>
        <begin position="782"/>
        <end position="810"/>
    </location>
</feature>
<reference evidence="41" key="1">
    <citation type="submission" date="2025-08" db="UniProtKB">
        <authorList>
            <consortium name="Ensembl"/>
        </authorList>
    </citation>
    <scope>IDENTIFICATION</scope>
</reference>
<evidence type="ECO:0000256" key="30">
    <source>
        <dbReference type="ARBA" id="ARBA00051958"/>
    </source>
</evidence>
<feature type="compositionally biased region" description="Basic and acidic residues" evidence="38">
    <location>
        <begin position="654"/>
        <end position="664"/>
    </location>
</feature>
<dbReference type="PANTHER" id="PTHR15468">
    <property type="entry name" value="ZNF185"/>
    <property type="match status" value="1"/>
</dbReference>
<evidence type="ECO:0000256" key="14">
    <source>
        <dbReference type="ARBA" id="ARBA00022989"/>
    </source>
</evidence>
<dbReference type="InterPro" id="IPR002225">
    <property type="entry name" value="3Beta_OHSteriod_DH/Estase"/>
</dbReference>
<dbReference type="EC" id="1.1.1.170" evidence="35"/>
<dbReference type="CDD" id="cd08368">
    <property type="entry name" value="LIM"/>
    <property type="match status" value="1"/>
</dbReference>
<feature type="domain" description="LIM zinc-binding" evidence="40">
    <location>
        <begin position="1015"/>
        <end position="1077"/>
    </location>
</feature>
<evidence type="ECO:0000256" key="10">
    <source>
        <dbReference type="ARBA" id="ARBA00022778"/>
    </source>
</evidence>